<evidence type="ECO:0000313" key="2">
    <source>
        <dbReference type="EMBL" id="OTX94893.1"/>
    </source>
</evidence>
<keyword evidence="1" id="KW-1133">Transmembrane helix</keyword>
<protein>
    <submittedName>
        <fullName evidence="2">Uncharacterized protein</fullName>
    </submittedName>
</protein>
<keyword evidence="1" id="KW-0812">Transmembrane</keyword>
<feature type="transmembrane region" description="Helical" evidence="1">
    <location>
        <begin position="48"/>
        <end position="67"/>
    </location>
</feature>
<evidence type="ECO:0000256" key="1">
    <source>
        <dbReference type="SAM" id="Phobius"/>
    </source>
</evidence>
<evidence type="ECO:0000313" key="3">
    <source>
        <dbReference type="Proteomes" id="UP000194945"/>
    </source>
</evidence>
<proteinExistence type="predicted"/>
<organism evidence="2 3">
    <name type="scientific">Bacillus wiedmannii</name>
    <dbReference type="NCBI Taxonomy" id="1890302"/>
    <lineage>
        <taxon>Bacteria</taxon>
        <taxon>Bacillati</taxon>
        <taxon>Bacillota</taxon>
        <taxon>Bacilli</taxon>
        <taxon>Bacillales</taxon>
        <taxon>Bacillaceae</taxon>
        <taxon>Bacillus</taxon>
        <taxon>Bacillus cereus group</taxon>
    </lineage>
</organism>
<dbReference type="Proteomes" id="UP000194945">
    <property type="component" value="Unassembled WGS sequence"/>
</dbReference>
<name>A0A242ZKV5_9BACI</name>
<comment type="caution">
    <text evidence="2">The sequence shown here is derived from an EMBL/GenBank/DDBJ whole genome shotgun (WGS) entry which is preliminary data.</text>
</comment>
<dbReference type="EMBL" id="NFDE01000017">
    <property type="protein sequence ID" value="OTX94893.1"/>
    <property type="molecule type" value="Genomic_DNA"/>
</dbReference>
<gene>
    <name evidence="2" type="ORF">BK730_05435</name>
</gene>
<sequence>MLTYVLASNKRKKPTKLSAYAEDNRGYKEFDFISIDEVKRKRSWKRQLLFLMRLYVAYNVVYCIVKSRE</sequence>
<reference evidence="2 3" key="1">
    <citation type="submission" date="2016-10" db="EMBL/GenBank/DDBJ databases">
        <title>Comparative genomics of Bacillus thuringiensis reveals a path to pathogens against multiple invertebrate hosts.</title>
        <authorList>
            <person name="Zheng J."/>
            <person name="Gao Q."/>
            <person name="Liu H."/>
            <person name="Peng D."/>
            <person name="Ruan L."/>
            <person name="Sun M."/>
        </authorList>
    </citation>
    <scope>NUCLEOTIDE SEQUENCE [LARGE SCALE GENOMIC DNA]</scope>
    <source>
        <strain evidence="2">BGSC 4BK1</strain>
    </source>
</reference>
<dbReference type="AlphaFoldDB" id="A0A242ZKV5"/>
<accession>A0A242ZKV5</accession>
<keyword evidence="1" id="KW-0472">Membrane</keyword>